<evidence type="ECO:0008006" key="6">
    <source>
        <dbReference type="Google" id="ProtNLM"/>
    </source>
</evidence>
<comment type="caution">
    <text evidence="3">The sequence shown here is derived from an EMBL/GenBank/DDBJ whole genome shotgun (WGS) entry which is preliminary data.</text>
</comment>
<reference evidence="4" key="1">
    <citation type="submission" date="2015-07" db="EMBL/GenBank/DDBJ databases">
        <authorList>
            <person name="Graham D.E."/>
            <person name="Giannone R.J."/>
            <person name="Gulvik C.A."/>
            <person name="Hettich R.L."/>
            <person name="Klingeman D.M."/>
            <person name="Mahan K.M."/>
            <person name="Parry R.J."/>
            <person name="Spain J.C."/>
        </authorList>
    </citation>
    <scope>NUCLEOTIDE SEQUENCE [LARGE SCALE GENOMIC DNA]</scope>
    <source>
        <strain evidence="4">ATCC 27428</strain>
    </source>
</reference>
<name>A0A2N8NUA2_STREU</name>
<accession>A0A2N8NUA2</accession>
<dbReference type="EMBL" id="LGUI01000005">
    <property type="protein sequence ID" value="PNE32345.1"/>
    <property type="molecule type" value="Genomic_DNA"/>
</dbReference>
<feature type="signal peptide" evidence="1">
    <location>
        <begin position="1"/>
        <end position="26"/>
    </location>
</feature>
<gene>
    <name evidence="3" type="ORF">AF335_17160</name>
    <name evidence="2" type="ORF">FHS36_003629</name>
</gene>
<dbReference type="Proteomes" id="UP000235945">
    <property type="component" value="Unassembled WGS sequence"/>
</dbReference>
<sequence>MNARRWALAVSSLTAAVAVGIPPAMAQAAETRHVGDRCTSDDYTTCAGSASFIKEGDHMLIWDNKADGHSVVVIGDRSDGLPLKLRNHSGSEGDGKVDHNLNLPENGWIRYKVCLGEYGSKNVIENTCSASKTENAS</sequence>
<dbReference type="RefSeq" id="WP_146045549.1">
    <property type="nucleotide sequence ID" value="NZ_JACHJF010000011.1"/>
</dbReference>
<reference evidence="2 5" key="3">
    <citation type="submission" date="2020-08" db="EMBL/GenBank/DDBJ databases">
        <title>Genomic Encyclopedia of Type Strains, Phase III (KMG-III): the genomes of soil and plant-associated and newly described type strains.</title>
        <authorList>
            <person name="Whitman W."/>
        </authorList>
    </citation>
    <scope>NUCLEOTIDE SEQUENCE [LARGE SCALE GENOMIC DNA]</scope>
    <source>
        <strain evidence="2 5">CECT 3259</strain>
    </source>
</reference>
<dbReference type="Proteomes" id="UP000528608">
    <property type="component" value="Unassembled WGS sequence"/>
</dbReference>
<protein>
    <recommendedName>
        <fullName evidence="6">Secreted protein</fullName>
    </recommendedName>
</protein>
<evidence type="ECO:0000313" key="5">
    <source>
        <dbReference type="Proteomes" id="UP000528608"/>
    </source>
</evidence>
<evidence type="ECO:0000256" key="1">
    <source>
        <dbReference type="SAM" id="SignalP"/>
    </source>
</evidence>
<keyword evidence="1" id="KW-0732">Signal</keyword>
<dbReference type="OrthoDB" id="2607492at2"/>
<reference evidence="3" key="2">
    <citation type="submission" date="2015-07" db="EMBL/GenBank/DDBJ databases">
        <authorList>
            <person name="Noorani M."/>
        </authorList>
    </citation>
    <scope>NUCLEOTIDE SEQUENCE [LARGE SCALE GENOMIC DNA]</scope>
    <source>
        <strain evidence="3">ATCC 27428</strain>
    </source>
</reference>
<organism evidence="3 4">
    <name type="scientific">Streptomyces eurocidicus</name>
    <name type="common">Streptoverticillium eurocidicus</name>
    <dbReference type="NCBI Taxonomy" id="66423"/>
    <lineage>
        <taxon>Bacteria</taxon>
        <taxon>Bacillati</taxon>
        <taxon>Actinomycetota</taxon>
        <taxon>Actinomycetes</taxon>
        <taxon>Kitasatosporales</taxon>
        <taxon>Streptomycetaceae</taxon>
        <taxon>Streptomyces</taxon>
    </lineage>
</organism>
<evidence type="ECO:0000313" key="3">
    <source>
        <dbReference type="EMBL" id="PNE32345.1"/>
    </source>
</evidence>
<feature type="chain" id="PRO_5042698120" description="Secreted protein" evidence="1">
    <location>
        <begin position="27"/>
        <end position="137"/>
    </location>
</feature>
<proteinExistence type="predicted"/>
<evidence type="ECO:0000313" key="2">
    <source>
        <dbReference type="EMBL" id="MBB5120187.1"/>
    </source>
</evidence>
<evidence type="ECO:0000313" key="4">
    <source>
        <dbReference type="Proteomes" id="UP000235945"/>
    </source>
</evidence>
<dbReference type="AlphaFoldDB" id="A0A2N8NUA2"/>
<dbReference type="EMBL" id="JACHJF010000011">
    <property type="protein sequence ID" value="MBB5120187.1"/>
    <property type="molecule type" value="Genomic_DNA"/>
</dbReference>
<keyword evidence="4" id="KW-1185">Reference proteome</keyword>